<sequence>MTGIRSCLMFVVALLPSSLSAQNATPAASPQSQSDKAPILFGTNVDIDQGSKSKGASLGLGSYDSKKKDQKKKKHHGEFAIAPIPMVNPSIGNGGGLGGLYAVRLDGGPESEPSSLGAAGFITATGSWSAGLGGQIHLRDDKYRITVGGGGGKFNYNYFGVGTSSGGQSIPLSQTSKAFLIEPKMRVYRDWYLGPRYHIIGSTAGLNSTKLDPSKLPVPLPSTIDLRTAALGIRLQRDSSDSSFYPTKGSLFDTLADFYAPQLGGKRTYQNLTLAYNKYLSLGKKNVLAIHASSCMVTDGAPFYDVCELGMSKDIRGYQVGQFRDDRMLVGQMEFRRELFWRIGATAFAGAGAVAHDWGGFSNSEAEPGGGLGLRFILAKRNHINLRFDYAWGDSSHAAYVSLGEAF</sequence>
<feature type="domain" description="Bacterial surface antigen (D15)" evidence="4">
    <location>
        <begin position="227"/>
        <end position="405"/>
    </location>
</feature>
<dbReference type="AlphaFoldDB" id="A0A1G7L4X0"/>
<accession>A0A1G7L4X0</accession>
<evidence type="ECO:0000259" key="4">
    <source>
        <dbReference type="Pfam" id="PF01103"/>
    </source>
</evidence>
<evidence type="ECO:0000256" key="3">
    <source>
        <dbReference type="SAM" id="SignalP"/>
    </source>
</evidence>
<dbReference type="RefSeq" id="WP_083345360.1">
    <property type="nucleotide sequence ID" value="NZ_LT629690.1"/>
</dbReference>
<comment type="subcellular location">
    <subcellularLocation>
        <location evidence="1">Membrane</location>
    </subcellularLocation>
</comment>
<proteinExistence type="predicted"/>
<evidence type="ECO:0000256" key="1">
    <source>
        <dbReference type="ARBA" id="ARBA00004370"/>
    </source>
</evidence>
<evidence type="ECO:0000313" key="6">
    <source>
        <dbReference type="Proteomes" id="UP000182427"/>
    </source>
</evidence>
<dbReference type="Pfam" id="PF01103">
    <property type="entry name" value="Omp85"/>
    <property type="match status" value="1"/>
</dbReference>
<feature type="signal peptide" evidence="3">
    <location>
        <begin position="1"/>
        <end position="21"/>
    </location>
</feature>
<organism evidence="5 6">
    <name type="scientific">Terriglobus roseus</name>
    <dbReference type="NCBI Taxonomy" id="392734"/>
    <lineage>
        <taxon>Bacteria</taxon>
        <taxon>Pseudomonadati</taxon>
        <taxon>Acidobacteriota</taxon>
        <taxon>Terriglobia</taxon>
        <taxon>Terriglobales</taxon>
        <taxon>Acidobacteriaceae</taxon>
        <taxon>Terriglobus</taxon>
    </lineage>
</organism>
<evidence type="ECO:0000313" key="5">
    <source>
        <dbReference type="EMBL" id="SDF44090.1"/>
    </source>
</evidence>
<keyword evidence="2" id="KW-0472">Membrane</keyword>
<dbReference type="GO" id="GO:0019867">
    <property type="term" value="C:outer membrane"/>
    <property type="evidence" value="ECO:0007669"/>
    <property type="project" value="InterPro"/>
</dbReference>
<feature type="chain" id="PRO_5009241773" evidence="3">
    <location>
        <begin position="22"/>
        <end position="407"/>
    </location>
</feature>
<dbReference type="EMBL" id="LT629690">
    <property type="protein sequence ID" value="SDF44090.1"/>
    <property type="molecule type" value="Genomic_DNA"/>
</dbReference>
<keyword evidence="3" id="KW-0732">Signal</keyword>
<keyword evidence="6" id="KW-1185">Reference proteome</keyword>
<dbReference type="OrthoDB" id="9771071at2"/>
<reference evidence="5 6" key="1">
    <citation type="submission" date="2016-10" db="EMBL/GenBank/DDBJ databases">
        <authorList>
            <person name="de Groot N.N."/>
        </authorList>
    </citation>
    <scope>NUCLEOTIDE SEQUENCE [LARGE SCALE GENOMIC DNA]</scope>
    <source>
        <strain evidence="5 6">GAS232</strain>
    </source>
</reference>
<evidence type="ECO:0000256" key="2">
    <source>
        <dbReference type="ARBA" id="ARBA00023136"/>
    </source>
</evidence>
<protein>
    <submittedName>
        <fullName evidence="5">Surface antigen</fullName>
    </submittedName>
</protein>
<name>A0A1G7L4X0_9BACT</name>
<dbReference type="InterPro" id="IPR000184">
    <property type="entry name" value="Bac_surfAg_D15"/>
</dbReference>
<gene>
    <name evidence="5" type="ORF">SAMN05444167_2415</name>
</gene>
<dbReference type="Proteomes" id="UP000182427">
    <property type="component" value="Chromosome I"/>
</dbReference>
<dbReference type="Gene3D" id="2.40.160.50">
    <property type="entry name" value="membrane protein fhac: a member of the omp85/tpsb transporter family"/>
    <property type="match status" value="1"/>
</dbReference>